<evidence type="ECO:0000256" key="5">
    <source>
        <dbReference type="ARBA" id="ARBA00022692"/>
    </source>
</evidence>
<evidence type="ECO:0000256" key="10">
    <source>
        <dbReference type="ARBA" id="ARBA00023201"/>
    </source>
</evidence>
<keyword evidence="7 11" id="KW-0915">Sodium</keyword>
<evidence type="ECO:0000256" key="2">
    <source>
        <dbReference type="ARBA" id="ARBA00022448"/>
    </source>
</evidence>
<dbReference type="RefSeq" id="WP_148337798.1">
    <property type="nucleotide sequence ID" value="NZ_LR699119.1"/>
</dbReference>
<evidence type="ECO:0000256" key="4">
    <source>
        <dbReference type="ARBA" id="ARBA00022475"/>
    </source>
</evidence>
<dbReference type="GO" id="GO:0051453">
    <property type="term" value="P:regulation of intracellular pH"/>
    <property type="evidence" value="ECO:0007669"/>
    <property type="project" value="TreeGrafter"/>
</dbReference>
<feature type="transmembrane region" description="Helical" evidence="11">
    <location>
        <begin position="83"/>
        <end position="105"/>
    </location>
</feature>
<keyword evidence="10 11" id="KW-0739">Sodium transport</keyword>
<evidence type="ECO:0000256" key="11">
    <source>
        <dbReference type="RuleBase" id="RU366002"/>
    </source>
</evidence>
<proteinExistence type="inferred from homology"/>
<keyword evidence="9 11" id="KW-0472">Membrane</keyword>
<feature type="transmembrane region" description="Helical" evidence="11">
    <location>
        <begin position="300"/>
        <end position="321"/>
    </location>
</feature>
<feature type="domain" description="Cation/H+ exchanger transmembrane" evidence="12">
    <location>
        <begin position="10"/>
        <end position="406"/>
    </location>
</feature>
<evidence type="ECO:0000256" key="3">
    <source>
        <dbReference type="ARBA" id="ARBA00022449"/>
    </source>
</evidence>
<protein>
    <submittedName>
        <fullName evidence="13">Putative Na(+)/H(+) exchanger</fullName>
    </submittedName>
</protein>
<sequence length="529" mass="59348">MNFIEASIFILFVAIISVPLSIRLRLPMEVFLFIGSCMISLLPGLPDITFNPIIVFELFLPPILFSAAYFTDWREFKFNLRPITQLAFGLVLFTTVSIACVARFFLPGFTWAEAFLLGSIVAPTDAAAATSIIKKIGVPRRFIVILEGESLINDATALILYRFSLGAVLYGAFSLPEAIETFFIMSIGGAAIGLIIALSAIIIVKQLKEIRAETTFTFITAFTSYLLAEHLGCSGVISTVVCGIYFGIRFPEIASSHTRVNAKASWSTLMFIINGFVFTLIGFELSHVLKSLKAYSFAELFSYGLMVSLTVIVLRLLWIYPSAAIPRLIFPSLARKDPQPAWQFLFALGWTGMRGIVSLAAVLAIPRRLPSGQAFPNMDMLVFLTYCVIVTTLIAPAITLSPLIRWLRLNDGDNKLHEEAVARVRALEEVIRRIEEIKVRENIPDNVFQEFRAQIERKLKIVQTQLEDNPYSLLSNDYFAYKKLALAALAAERETLIWLRRKGEIHDEVFHRLLDELDLEDVRAKSLRV</sequence>
<dbReference type="KEGG" id="asip:AQUSIP_02140"/>
<keyword evidence="8 11" id="KW-0406">Ion transport</keyword>
<keyword evidence="3 11" id="KW-0050">Antiport</keyword>
<feature type="transmembrane region" description="Helical" evidence="11">
    <location>
        <begin position="6"/>
        <end position="22"/>
    </location>
</feature>
<evidence type="ECO:0000256" key="9">
    <source>
        <dbReference type="ARBA" id="ARBA00023136"/>
    </source>
</evidence>
<evidence type="ECO:0000313" key="14">
    <source>
        <dbReference type="Proteomes" id="UP000324194"/>
    </source>
</evidence>
<evidence type="ECO:0000313" key="13">
    <source>
        <dbReference type="EMBL" id="VVC74940.1"/>
    </source>
</evidence>
<dbReference type="OrthoDB" id="9774146at2"/>
<reference evidence="13 14" key="1">
    <citation type="submission" date="2019-08" db="EMBL/GenBank/DDBJ databases">
        <authorList>
            <person name="Guy L."/>
        </authorList>
    </citation>
    <scope>NUCLEOTIDE SEQUENCE [LARGE SCALE GENOMIC DNA]</scope>
    <source>
        <strain evidence="13 14">SGT-108</strain>
    </source>
</reference>
<feature type="transmembrane region" description="Helical" evidence="11">
    <location>
        <begin position="378"/>
        <end position="398"/>
    </location>
</feature>
<keyword evidence="14" id="KW-1185">Reference proteome</keyword>
<dbReference type="GO" id="GO:0005886">
    <property type="term" value="C:plasma membrane"/>
    <property type="evidence" value="ECO:0007669"/>
    <property type="project" value="UniProtKB-SubCell"/>
</dbReference>
<evidence type="ECO:0000256" key="7">
    <source>
        <dbReference type="ARBA" id="ARBA00023053"/>
    </source>
</evidence>
<dbReference type="PANTHER" id="PTHR10110:SF86">
    <property type="entry name" value="SODIUM_HYDROGEN EXCHANGER 7"/>
    <property type="match status" value="1"/>
</dbReference>
<dbReference type="Gene3D" id="6.10.140.1330">
    <property type="match status" value="1"/>
</dbReference>
<accession>A0A5E4PDF8</accession>
<feature type="transmembrane region" description="Helical" evidence="11">
    <location>
        <begin position="341"/>
        <end position="366"/>
    </location>
</feature>
<feature type="transmembrane region" description="Helical" evidence="11">
    <location>
        <begin position="268"/>
        <end position="288"/>
    </location>
</feature>
<keyword evidence="11" id="KW-0997">Cell inner membrane</keyword>
<dbReference type="Pfam" id="PF00999">
    <property type="entry name" value="Na_H_Exchanger"/>
    <property type="match status" value="1"/>
</dbReference>
<comment type="similarity">
    <text evidence="11">Belongs to the monovalent cation:proton antiporter 1 (CPA1) transporter (TC 2.A.36) family.</text>
</comment>
<dbReference type="Proteomes" id="UP000324194">
    <property type="component" value="Chromosome 1"/>
</dbReference>
<dbReference type="InterPro" id="IPR018422">
    <property type="entry name" value="Cation/H_exchanger_CPA1"/>
</dbReference>
<dbReference type="GO" id="GO:0098719">
    <property type="term" value="P:sodium ion import across plasma membrane"/>
    <property type="evidence" value="ECO:0007669"/>
    <property type="project" value="TreeGrafter"/>
</dbReference>
<feature type="transmembrane region" description="Helical" evidence="11">
    <location>
        <begin position="154"/>
        <end position="175"/>
    </location>
</feature>
<organism evidence="13 14">
    <name type="scientific">Aquicella siphonis</name>
    <dbReference type="NCBI Taxonomy" id="254247"/>
    <lineage>
        <taxon>Bacteria</taxon>
        <taxon>Pseudomonadati</taxon>
        <taxon>Pseudomonadota</taxon>
        <taxon>Gammaproteobacteria</taxon>
        <taxon>Legionellales</taxon>
        <taxon>Coxiellaceae</taxon>
        <taxon>Aquicella</taxon>
    </lineage>
</organism>
<keyword evidence="5 11" id="KW-0812">Transmembrane</keyword>
<gene>
    <name evidence="13" type="ORF">AQUSIP_02140</name>
</gene>
<keyword evidence="4" id="KW-1003">Cell membrane</keyword>
<feature type="transmembrane region" description="Helical" evidence="11">
    <location>
        <begin position="181"/>
        <end position="204"/>
    </location>
</feature>
<comment type="caution">
    <text evidence="11">Lacks conserved residue(s) required for the propagation of feature annotation.</text>
</comment>
<evidence type="ECO:0000259" key="12">
    <source>
        <dbReference type="Pfam" id="PF00999"/>
    </source>
</evidence>
<keyword evidence="2 11" id="KW-0813">Transport</keyword>
<dbReference type="EMBL" id="LR699119">
    <property type="protein sequence ID" value="VVC74940.1"/>
    <property type="molecule type" value="Genomic_DNA"/>
</dbReference>
<evidence type="ECO:0000256" key="1">
    <source>
        <dbReference type="ARBA" id="ARBA00004651"/>
    </source>
</evidence>
<comment type="function">
    <text evidence="11">Na(+)/H(+) antiporter that extrudes sodium in exchange for external protons.</text>
</comment>
<dbReference type="GO" id="GO:0015386">
    <property type="term" value="F:potassium:proton antiporter activity"/>
    <property type="evidence" value="ECO:0007669"/>
    <property type="project" value="TreeGrafter"/>
</dbReference>
<comment type="subcellular location">
    <subcellularLocation>
        <location evidence="11">Cell inner membrane</location>
        <topology evidence="11">Multi-pass membrane protein</topology>
    </subcellularLocation>
    <subcellularLocation>
        <location evidence="1">Cell membrane</location>
        <topology evidence="1">Multi-pass membrane protein</topology>
    </subcellularLocation>
</comment>
<dbReference type="GO" id="GO:0015385">
    <property type="term" value="F:sodium:proton antiporter activity"/>
    <property type="evidence" value="ECO:0007669"/>
    <property type="project" value="InterPro"/>
</dbReference>
<dbReference type="PANTHER" id="PTHR10110">
    <property type="entry name" value="SODIUM/HYDROGEN EXCHANGER"/>
    <property type="match status" value="1"/>
</dbReference>
<feature type="transmembrane region" description="Helical" evidence="11">
    <location>
        <begin position="225"/>
        <end position="248"/>
    </location>
</feature>
<evidence type="ECO:0000256" key="8">
    <source>
        <dbReference type="ARBA" id="ARBA00023065"/>
    </source>
</evidence>
<keyword evidence="6 11" id="KW-1133">Transmembrane helix</keyword>
<dbReference type="AlphaFoldDB" id="A0A5E4PDF8"/>
<evidence type="ECO:0000256" key="6">
    <source>
        <dbReference type="ARBA" id="ARBA00022989"/>
    </source>
</evidence>
<dbReference type="NCBIfam" id="TIGR00831">
    <property type="entry name" value="a_cpa1"/>
    <property type="match status" value="1"/>
</dbReference>
<feature type="transmembrane region" description="Helical" evidence="11">
    <location>
        <begin position="52"/>
        <end position="71"/>
    </location>
</feature>
<name>A0A5E4PDF8_9COXI</name>
<dbReference type="InterPro" id="IPR006153">
    <property type="entry name" value="Cation/H_exchanger_TM"/>
</dbReference>
<dbReference type="InterPro" id="IPR004705">
    <property type="entry name" value="Cation/H_exchanger_CPA1_bac"/>
</dbReference>